<accession>A0AA91FI13</accession>
<keyword evidence="1" id="KW-0812">Transmembrane</keyword>
<feature type="transmembrane region" description="Helical" evidence="1">
    <location>
        <begin position="297"/>
        <end position="318"/>
    </location>
</feature>
<organism evidence="2">
    <name type="scientific">Faucicola osloensis</name>
    <name type="common">Moraxella osloensis</name>
    <dbReference type="NCBI Taxonomy" id="34062"/>
    <lineage>
        <taxon>Bacteria</taxon>
        <taxon>Pseudomonadati</taxon>
        <taxon>Pseudomonadota</taxon>
        <taxon>Gammaproteobacteria</taxon>
        <taxon>Moraxellales</taxon>
        <taxon>Moraxellaceae</taxon>
        <taxon>Faucicola</taxon>
    </lineage>
</organism>
<dbReference type="Pfam" id="PF14897">
    <property type="entry name" value="EpsG"/>
    <property type="match status" value="1"/>
</dbReference>
<feature type="transmembrane region" description="Helical" evidence="1">
    <location>
        <begin position="42"/>
        <end position="63"/>
    </location>
</feature>
<feature type="transmembrane region" description="Helical" evidence="1">
    <location>
        <begin position="179"/>
        <end position="208"/>
    </location>
</feature>
<evidence type="ECO:0000256" key="1">
    <source>
        <dbReference type="SAM" id="Phobius"/>
    </source>
</evidence>
<reference evidence="2" key="1">
    <citation type="submission" date="2016-06" db="EMBL/GenBank/DDBJ databases">
        <title>Draft genome of Moraxella osloensis CCUG 67237.</title>
        <authorList>
            <person name="Salva-Serra F."/>
            <person name="Engstrom-Jakobsson H."/>
            <person name="Thorell K."/>
            <person name="Gonzales-Siles L."/>
            <person name="Karlsson R."/>
            <person name="Boulund F."/>
            <person name="Engstrand L."/>
            <person name="Kristiansson E."/>
            <person name="Moore E."/>
        </authorList>
    </citation>
    <scope>NUCLEOTIDE SEQUENCE [LARGE SCALE GENOMIC DNA]</scope>
    <source>
        <strain evidence="2">CCUG 67237</strain>
    </source>
</reference>
<dbReference type="EMBL" id="LZMT01000034">
    <property type="protein sequence ID" value="OBX62469.1"/>
    <property type="molecule type" value="Genomic_DNA"/>
</dbReference>
<proteinExistence type="predicted"/>
<feature type="transmembrane region" description="Helical" evidence="1">
    <location>
        <begin position="130"/>
        <end position="148"/>
    </location>
</feature>
<feature type="transmembrane region" description="Helical" evidence="1">
    <location>
        <begin position="12"/>
        <end position="30"/>
    </location>
</feature>
<keyword evidence="1" id="KW-0472">Membrane</keyword>
<feature type="transmembrane region" description="Helical" evidence="1">
    <location>
        <begin position="215"/>
        <end position="243"/>
    </location>
</feature>
<feature type="transmembrane region" description="Helical" evidence="1">
    <location>
        <begin position="263"/>
        <end position="285"/>
    </location>
</feature>
<feature type="transmembrane region" description="Helical" evidence="1">
    <location>
        <begin position="351"/>
        <end position="368"/>
    </location>
</feature>
<protein>
    <recommendedName>
        <fullName evidence="3">EpsG family protein</fullName>
    </recommendedName>
</protein>
<feature type="transmembrane region" description="Helical" evidence="1">
    <location>
        <begin position="105"/>
        <end position="124"/>
    </location>
</feature>
<dbReference type="AlphaFoldDB" id="A0AA91FI13"/>
<comment type="caution">
    <text evidence="2">The sequence shown here is derived from an EMBL/GenBank/DDBJ whole genome shotgun (WGS) entry which is preliminary data.</text>
</comment>
<keyword evidence="1" id="KW-1133">Transmembrane helix</keyword>
<feature type="transmembrane region" description="Helical" evidence="1">
    <location>
        <begin position="324"/>
        <end position="344"/>
    </location>
</feature>
<name>A0AA91FI13_FAUOS</name>
<sequence>MLLENATYQWCYNAIYILTAYLGVLMALSSEIKKDILLQNKLSNYLGLLPVILLTLITGFRAYDVGTDTGNYYFLLWMQKPELNFSSEFLFQLIALLLQHFDLNYTYFLSLVSIIFFYFIYKALKNYSLLYQANLLMALFAFMSFFFFSSMSINVIRQGVSLAILLYAFTLLLKKDNKIKIIIYSVVAVAFHLTSIIPILVGALSYYLSTKSGKLIYFLVLLYFSVILLAFLNIGFLNIAPSLSQLLGSDGRSSYLNGETYDYVVGFKPQFVVFNTFFLLIALYIRKNLREIELKKQYNVILIYYIIASWLLFLAFQLPFSDRWGLFSWVVIPFLIIPLFYSPYLKAKIRIHYILMLILIYVGFKFYAS</sequence>
<evidence type="ECO:0000313" key="2">
    <source>
        <dbReference type="EMBL" id="OBX62469.1"/>
    </source>
</evidence>
<dbReference type="InterPro" id="IPR049458">
    <property type="entry name" value="EpsG-like"/>
</dbReference>
<gene>
    <name evidence="2" type="ORF">A9299_04595</name>
</gene>
<evidence type="ECO:0008006" key="3">
    <source>
        <dbReference type="Google" id="ProtNLM"/>
    </source>
</evidence>